<organism evidence="2 3">
    <name type="scientific">Paenibacillus spongiae</name>
    <dbReference type="NCBI Taxonomy" id="2909671"/>
    <lineage>
        <taxon>Bacteria</taxon>
        <taxon>Bacillati</taxon>
        <taxon>Bacillota</taxon>
        <taxon>Bacilli</taxon>
        <taxon>Bacillales</taxon>
        <taxon>Paenibacillaceae</taxon>
        <taxon>Paenibacillus</taxon>
    </lineage>
</organism>
<evidence type="ECO:0000259" key="1">
    <source>
        <dbReference type="Pfam" id="PF06114"/>
    </source>
</evidence>
<dbReference type="PANTHER" id="PTHR43236">
    <property type="entry name" value="ANTITOXIN HIGA1"/>
    <property type="match status" value="1"/>
</dbReference>
<dbReference type="EMBL" id="CP091430">
    <property type="protein sequence ID" value="UVI29045.1"/>
    <property type="molecule type" value="Genomic_DNA"/>
</dbReference>
<name>A0ABY5S635_9BACL</name>
<dbReference type="Pfam" id="PF06114">
    <property type="entry name" value="Peptidase_M78"/>
    <property type="match status" value="1"/>
</dbReference>
<dbReference type="InterPro" id="IPR052345">
    <property type="entry name" value="Rad_response_metalloprotease"/>
</dbReference>
<dbReference type="PANTHER" id="PTHR43236:SF1">
    <property type="entry name" value="BLL7220 PROTEIN"/>
    <property type="match status" value="1"/>
</dbReference>
<proteinExistence type="predicted"/>
<protein>
    <submittedName>
        <fullName evidence="2">ImmA/IrrE family metallo-endopeptidase</fullName>
    </submittedName>
</protein>
<accession>A0ABY5S635</accession>
<evidence type="ECO:0000313" key="2">
    <source>
        <dbReference type="EMBL" id="UVI29045.1"/>
    </source>
</evidence>
<keyword evidence="3" id="KW-1185">Reference proteome</keyword>
<sequence length="215" mass="24332">MKASRFITREQMEALTEQILEEYGYDPRGKIIQPVPIEELVEFHFDLQICWETIDHLDAGGIVMAALLPDQRQIILNESRRDLFDSKLGTYHFTLAHELGHWVLHSGESPAILRLRGAEQNRSSKPAEEVQADLFAGCLLLPEPMLVRAVDQLKRMGRIHLSNLYALADCFQVSISALSVRLTQLHLLHIDSAGYVSQPAPADRKGRLEQLTLDI</sequence>
<dbReference type="Proteomes" id="UP001057877">
    <property type="component" value="Chromosome"/>
</dbReference>
<reference evidence="2" key="1">
    <citation type="submission" date="2022-01" db="EMBL/GenBank/DDBJ databases">
        <title>Paenibacillus spongiae sp. nov., isolated from marine sponge.</title>
        <authorList>
            <person name="Li Z."/>
            <person name="Zhang M."/>
        </authorList>
    </citation>
    <scope>NUCLEOTIDE SEQUENCE</scope>
    <source>
        <strain evidence="2">PHS-Z3</strain>
    </source>
</reference>
<dbReference type="RefSeq" id="WP_258385134.1">
    <property type="nucleotide sequence ID" value="NZ_CP091430.1"/>
</dbReference>
<feature type="domain" description="IrrE N-terminal-like" evidence="1">
    <location>
        <begin position="89"/>
        <end position="183"/>
    </location>
</feature>
<gene>
    <name evidence="2" type="ORF">L1F29_26965</name>
</gene>
<evidence type="ECO:0000313" key="3">
    <source>
        <dbReference type="Proteomes" id="UP001057877"/>
    </source>
</evidence>
<dbReference type="InterPro" id="IPR010359">
    <property type="entry name" value="IrrE_HExxH"/>
</dbReference>
<dbReference type="Gene3D" id="1.10.10.2910">
    <property type="match status" value="1"/>
</dbReference>